<proteinExistence type="predicted"/>
<evidence type="ECO:0000256" key="1">
    <source>
        <dbReference type="SAM" id="MobiDB-lite"/>
    </source>
</evidence>
<name>A0A7W3IGS4_9GAMM</name>
<evidence type="ECO:0000313" key="3">
    <source>
        <dbReference type="EMBL" id="MBA8680526.1"/>
    </source>
</evidence>
<feature type="compositionally biased region" description="Polar residues" evidence="1">
    <location>
        <begin position="13"/>
        <end position="29"/>
    </location>
</feature>
<accession>A0A7W3IGS4</accession>
<keyword evidence="4" id="KW-1185">Reference proteome</keyword>
<dbReference type="RefSeq" id="WP_182337712.1">
    <property type="nucleotide sequence ID" value="NZ_JACGXS010000001.1"/>
</dbReference>
<dbReference type="SUPFAM" id="SSF52266">
    <property type="entry name" value="SGNH hydrolase"/>
    <property type="match status" value="1"/>
</dbReference>
<dbReference type="EMBL" id="JACGXS010000001">
    <property type="protein sequence ID" value="MBA8680526.1"/>
    <property type="molecule type" value="Genomic_DNA"/>
</dbReference>
<dbReference type="Proteomes" id="UP000547058">
    <property type="component" value="Unassembled WGS sequence"/>
</dbReference>
<dbReference type="Gene3D" id="3.40.50.1110">
    <property type="entry name" value="SGNH hydrolase"/>
    <property type="match status" value="1"/>
</dbReference>
<organism evidence="3 4">
    <name type="scientific">Stenotrophomonas tumulicola</name>
    <dbReference type="NCBI Taxonomy" id="1685415"/>
    <lineage>
        <taxon>Bacteria</taxon>
        <taxon>Pseudomonadati</taxon>
        <taxon>Pseudomonadota</taxon>
        <taxon>Gammaproteobacteria</taxon>
        <taxon>Lysobacterales</taxon>
        <taxon>Lysobacteraceae</taxon>
        <taxon>Stenotrophomonas</taxon>
    </lineage>
</organism>
<dbReference type="InterPro" id="IPR036514">
    <property type="entry name" value="SGNH_hydro_sf"/>
</dbReference>
<dbReference type="Gene3D" id="2.60.120.1360">
    <property type="match status" value="1"/>
</dbReference>
<gene>
    <name evidence="3" type="ORF">H4O11_01720</name>
</gene>
<evidence type="ECO:0000259" key="2">
    <source>
        <dbReference type="Pfam" id="PF13472"/>
    </source>
</evidence>
<protein>
    <recommendedName>
        <fullName evidence="2">SGNH hydrolase-type esterase domain-containing protein</fullName>
    </recommendedName>
</protein>
<feature type="region of interest" description="Disordered" evidence="1">
    <location>
        <begin position="1"/>
        <end position="29"/>
    </location>
</feature>
<dbReference type="Pfam" id="PF13472">
    <property type="entry name" value="Lipase_GDSL_2"/>
    <property type="match status" value="1"/>
</dbReference>
<dbReference type="AlphaFoldDB" id="A0A7W3IGS4"/>
<evidence type="ECO:0000313" key="4">
    <source>
        <dbReference type="Proteomes" id="UP000547058"/>
    </source>
</evidence>
<sequence length="632" mass="67248">MTTKFPEALDTFDNPSPDSSQAAVRTHSAQHSDANDALEALQAKVGVDLSEDPESLDFKLGALENLTDGLGSAAFQPVASFASSAQGLRADSAVQPAILQAAADELQGQIDSLVDGQQTSAIYADTLEDLQAVVGTYVGQGAFVNNGDGTGQYIWDGAAWQFSRADVLTQKADLSDLDDRVPKIPVAAQRVPVLVDDVRNVPVWLHDGLLDASGIGPVLGDSILNSMIEEGVSTQKVPVASSLVPVMWDSAGNVPAWLEDGLFGVSGLAPSTLALIQAAVQRRQYGTAFQTPLHTDGRTLWRFRSKIARLRTGSSLQANAAVVGDSYAQLPPIPQAFADVLREKHGEGSQGWMTAGEQTWIDGITATFVGAWTLYDVTGTAPTMGCGPDGQARSTVADGARWVFNGVDAEQFRVHYVDTAGAFEVGYYVSGTPTWTAVVGGDTEERRSVTIDVPAGATQIEIRRTSGLVYVLGFEGLSPSRDGVTFNPCGNSGSVSANLIQASSGYDILQAMDVDLIFNILGTNDAAIYLNSTEFIQNLDTWITDVRTRLPGVGIVLVAPPRTGNTNRSDLVMFRNALYDLAIARSCEFFSIYDEWGTYAEMNALGMFADAVHPGPAGARYIADRILHTLGI</sequence>
<feature type="domain" description="SGNH hydrolase-type esterase" evidence="2">
    <location>
        <begin position="487"/>
        <end position="620"/>
    </location>
</feature>
<dbReference type="InterPro" id="IPR013830">
    <property type="entry name" value="SGNH_hydro"/>
</dbReference>
<reference evidence="3 4" key="1">
    <citation type="submission" date="2020-08" db="EMBL/GenBank/DDBJ databases">
        <title>Stenotrophomonas tumulicola JCM 30961.</title>
        <authorList>
            <person name="Deng Y."/>
        </authorList>
    </citation>
    <scope>NUCLEOTIDE SEQUENCE [LARGE SCALE GENOMIC DNA]</scope>
    <source>
        <strain evidence="3 4">JCM 30961</strain>
    </source>
</reference>
<comment type="caution">
    <text evidence="3">The sequence shown here is derived from an EMBL/GenBank/DDBJ whole genome shotgun (WGS) entry which is preliminary data.</text>
</comment>
<dbReference type="GO" id="GO:0016788">
    <property type="term" value="F:hydrolase activity, acting on ester bonds"/>
    <property type="evidence" value="ECO:0007669"/>
    <property type="project" value="UniProtKB-ARBA"/>
</dbReference>